<evidence type="ECO:0000313" key="7">
    <source>
        <dbReference type="EMBL" id="EHP69556.1"/>
    </source>
</evidence>
<sequence length="467" mass="52598">MDPLIFSLYVGGTFLGSSIWYVVHRTIPERIDFKRYIITKPRVGLIPIGLAFAVTGYILSGSIYLFLGSVLDSLIAAWIGRVYLAPISSLSWISLPYLLSQNPIRKGRGVCVGNIRRVLKRRRTSLPNTYRYEWIEGEGNLCIDLAERKNYNSVVLGSSGTGKSTLVKKLMTSLGLPFIIFDLHGEYSIPSANTINLSETGVNPLSLFGFSPRDRALEVAIALKSVFNLGHLQTMDFFSLLLEAYQDKGIYEEDQRTWSLPPPTFKDVISLLQKKKKLSIRSEEMSRLEGLETYLRFLDSSVFMRGEVDMDVLIKGSVILDFSGLPSNEIKYIIMITLLNGIMHNMYKLGGSGLRRMIVIDEAPFLVSREAGERIAERFFAEGRKFGYGVVLVSQTKDGIEKAINNSDSLFIFNMRDPRELEYVSKLLGGSHPEAFKAIYEMLMQLNRGELITRDSDTDELLMVSLN</sequence>
<proteinExistence type="inferred from homology"/>
<evidence type="ECO:0000256" key="5">
    <source>
        <dbReference type="SAM" id="Phobius"/>
    </source>
</evidence>
<accession>H2C6X9</accession>
<dbReference type="HOGENOM" id="CLU_036272_0_0_2"/>
<dbReference type="PANTHER" id="PTHR42957">
    <property type="entry name" value="HELICASE MJ1565-RELATED"/>
    <property type="match status" value="1"/>
</dbReference>
<evidence type="ECO:0000256" key="4">
    <source>
        <dbReference type="ARBA" id="ARBA00048988"/>
    </source>
</evidence>
<comment type="similarity">
    <text evidence="1">Belongs to the HerA family.</text>
</comment>
<gene>
    <name evidence="7" type="ORF">MetMK1DRAFT_00023240</name>
</gene>
<organism evidence="7 8">
    <name type="scientific">Metallosphaera yellowstonensis MK1</name>
    <dbReference type="NCBI Taxonomy" id="671065"/>
    <lineage>
        <taxon>Archaea</taxon>
        <taxon>Thermoproteota</taxon>
        <taxon>Thermoprotei</taxon>
        <taxon>Sulfolobales</taxon>
        <taxon>Sulfolobaceae</taxon>
        <taxon>Metallosphaera</taxon>
    </lineage>
</organism>
<dbReference type="Proteomes" id="UP000003980">
    <property type="component" value="Unassembled WGS sequence"/>
</dbReference>
<dbReference type="SUPFAM" id="SSF52540">
    <property type="entry name" value="P-loop containing nucleoside triphosphate hydrolases"/>
    <property type="match status" value="1"/>
</dbReference>
<dbReference type="eggNOG" id="arCOG00285">
    <property type="taxonomic scope" value="Archaea"/>
</dbReference>
<evidence type="ECO:0000256" key="1">
    <source>
        <dbReference type="ARBA" id="ARBA00007816"/>
    </source>
</evidence>
<evidence type="ECO:0000256" key="2">
    <source>
        <dbReference type="ARBA" id="ARBA00034617"/>
    </source>
</evidence>
<dbReference type="PANTHER" id="PTHR42957:SF1">
    <property type="entry name" value="HELICASE MJ1565-RELATED"/>
    <property type="match status" value="1"/>
</dbReference>
<dbReference type="Gene3D" id="3.40.50.300">
    <property type="entry name" value="P-loop containing nucleotide triphosphate hydrolases"/>
    <property type="match status" value="2"/>
</dbReference>
<dbReference type="AlphaFoldDB" id="H2C6X9"/>
<dbReference type="STRING" id="671065.MetMK1DRAFT_00023240"/>
<dbReference type="GO" id="GO:0043138">
    <property type="term" value="F:3'-5' DNA helicase activity"/>
    <property type="evidence" value="ECO:0007669"/>
    <property type="project" value="UniProtKB-EC"/>
</dbReference>
<dbReference type="InterPro" id="IPR008571">
    <property type="entry name" value="HerA-like"/>
</dbReference>
<comment type="catalytic activity">
    <reaction evidence="3">
        <text>ATP + H2O = ADP + phosphate + H(+)</text>
        <dbReference type="Rhea" id="RHEA:13065"/>
        <dbReference type="ChEBI" id="CHEBI:15377"/>
        <dbReference type="ChEBI" id="CHEBI:15378"/>
        <dbReference type="ChEBI" id="CHEBI:30616"/>
        <dbReference type="ChEBI" id="CHEBI:43474"/>
        <dbReference type="ChEBI" id="CHEBI:456216"/>
        <dbReference type="EC" id="5.6.2.3"/>
    </reaction>
</comment>
<feature type="transmembrane region" description="Helical" evidence="5">
    <location>
        <begin position="78"/>
        <end position="99"/>
    </location>
</feature>
<dbReference type="InterPro" id="IPR027417">
    <property type="entry name" value="P-loop_NTPase"/>
</dbReference>
<protein>
    <submittedName>
        <fullName evidence="7">Putative ATPase</fullName>
    </submittedName>
</protein>
<name>H2C6X9_9CREN</name>
<feature type="transmembrane region" description="Helical" evidence="5">
    <location>
        <begin position="6"/>
        <end position="23"/>
    </location>
</feature>
<comment type="catalytic activity">
    <reaction evidence="2">
        <text>Couples ATP hydrolysis with the unwinding of duplex DNA by translocating in the 3'-5' direction.</text>
        <dbReference type="EC" id="5.6.2.4"/>
    </reaction>
</comment>
<dbReference type="EMBL" id="JH597768">
    <property type="protein sequence ID" value="EHP69556.1"/>
    <property type="molecule type" value="Genomic_DNA"/>
</dbReference>
<evidence type="ECO:0000259" key="6">
    <source>
        <dbReference type="Pfam" id="PF01935"/>
    </source>
</evidence>
<feature type="domain" description="Helicase HerA central" evidence="6">
    <location>
        <begin position="150"/>
        <end position="334"/>
    </location>
</feature>
<comment type="catalytic activity">
    <reaction evidence="4">
        <text>ATP + H2O = ADP + phosphate + H(+)</text>
        <dbReference type="Rhea" id="RHEA:13065"/>
        <dbReference type="ChEBI" id="CHEBI:15377"/>
        <dbReference type="ChEBI" id="CHEBI:15378"/>
        <dbReference type="ChEBI" id="CHEBI:30616"/>
        <dbReference type="ChEBI" id="CHEBI:43474"/>
        <dbReference type="ChEBI" id="CHEBI:456216"/>
        <dbReference type="EC" id="5.6.2.4"/>
    </reaction>
</comment>
<dbReference type="InterPro" id="IPR002789">
    <property type="entry name" value="HerA_central"/>
</dbReference>
<feature type="transmembrane region" description="Helical" evidence="5">
    <location>
        <begin position="44"/>
        <end position="66"/>
    </location>
</feature>
<keyword evidence="5" id="KW-1133">Transmembrane helix</keyword>
<dbReference type="Pfam" id="PF01935">
    <property type="entry name" value="DUF87"/>
    <property type="match status" value="1"/>
</dbReference>
<dbReference type="GO" id="GO:0043139">
    <property type="term" value="F:5'-3' DNA helicase activity"/>
    <property type="evidence" value="ECO:0007669"/>
    <property type="project" value="UniProtKB-EC"/>
</dbReference>
<evidence type="ECO:0000256" key="3">
    <source>
        <dbReference type="ARBA" id="ARBA00048954"/>
    </source>
</evidence>
<keyword evidence="8" id="KW-1185">Reference proteome</keyword>
<reference evidence="7 8" key="1">
    <citation type="submission" date="2012-01" db="EMBL/GenBank/DDBJ databases">
        <title>Improved High-Quality Draft sequence of Metallosphaera yellowstonensis MK1.</title>
        <authorList>
            <consortium name="US DOE Joint Genome Institute"/>
            <person name="Lucas S."/>
            <person name="Han J."/>
            <person name="Cheng J.-F."/>
            <person name="Goodwin L."/>
            <person name="Pitluck S."/>
            <person name="Peters L."/>
            <person name="Teshima H."/>
            <person name="Detter J.C."/>
            <person name="Han C."/>
            <person name="Tapia R."/>
            <person name="Land M."/>
            <person name="Hauser L."/>
            <person name="Kyrpides N."/>
            <person name="Kozubal M."/>
            <person name="Macur R.E."/>
            <person name="Jay Z."/>
            <person name="Inskeep W."/>
            <person name="Woyke T."/>
        </authorList>
    </citation>
    <scope>NUCLEOTIDE SEQUENCE [LARGE SCALE GENOMIC DNA]</scope>
    <source>
        <strain evidence="7 8">MK1</strain>
    </source>
</reference>
<keyword evidence="5" id="KW-0472">Membrane</keyword>
<keyword evidence="5" id="KW-0812">Transmembrane</keyword>
<evidence type="ECO:0000313" key="8">
    <source>
        <dbReference type="Proteomes" id="UP000003980"/>
    </source>
</evidence>